<evidence type="ECO:0000256" key="4">
    <source>
        <dbReference type="ARBA" id="ARBA00022576"/>
    </source>
</evidence>
<dbReference type="InterPro" id="IPR004839">
    <property type="entry name" value="Aminotransferase_I/II_large"/>
</dbReference>
<dbReference type="CDD" id="cd00609">
    <property type="entry name" value="AAT_like"/>
    <property type="match status" value="1"/>
</dbReference>
<dbReference type="PANTHER" id="PTHR42790">
    <property type="entry name" value="AMINOTRANSFERASE"/>
    <property type="match status" value="1"/>
</dbReference>
<dbReference type="GO" id="GO:0030170">
    <property type="term" value="F:pyridoxal phosphate binding"/>
    <property type="evidence" value="ECO:0007669"/>
    <property type="project" value="InterPro"/>
</dbReference>
<proteinExistence type="inferred from homology"/>
<evidence type="ECO:0000256" key="1">
    <source>
        <dbReference type="ARBA" id="ARBA00001933"/>
    </source>
</evidence>
<dbReference type="InterPro" id="IPR015424">
    <property type="entry name" value="PyrdxlP-dep_Trfase"/>
</dbReference>
<dbReference type="InterPro" id="IPR015421">
    <property type="entry name" value="PyrdxlP-dep_Trfase_major"/>
</dbReference>
<name>E6VRN1_PSEA9</name>
<gene>
    <name evidence="8" type="ordered locus">Daes_2061</name>
</gene>
<sequence length="392" mass="43357">MAEMFARRMGTVHRSFIREILKVTANPEIISFAGGLPNPELFPVAAMGKAAHEVFSNIGASALQYSTTEGDAGLRAIIARRYRENRGLVVDPDSILITTGSQQILDIVAKVFIDQGDKVVIERPGYLGAIQAFSLFEPEFVTVSLEPDGPNLDELEAAFRDGAKCFYSVPNFQNPSGVSYSLAKRKGVAELLDRYDVLFIEDDPYGELRFMGEDLPSIYSFCNKPGILCGSFSKIAAPGFRIGWLVAGQAAYDKLVIAKQAADLHTSTVAQAIMRRYLETNDIESHVALIRERYGYQRGVMVEMIRQYFPSCVTIIEPEGGMFLWATMPEGFSSMDLFDVAIKDKVAFVPGRPFYVDGTGENTMRLNFSNSDEARIEAGIKRLGKSIEAFLE</sequence>
<evidence type="ECO:0000256" key="2">
    <source>
        <dbReference type="ARBA" id="ARBA00007441"/>
    </source>
</evidence>
<keyword evidence="4 8" id="KW-0032">Aminotransferase</keyword>
<dbReference type="GO" id="GO:0008483">
    <property type="term" value="F:transaminase activity"/>
    <property type="evidence" value="ECO:0007669"/>
    <property type="project" value="UniProtKB-KW"/>
</dbReference>
<dbReference type="Proteomes" id="UP000002191">
    <property type="component" value="Chromosome"/>
</dbReference>
<keyword evidence="5 8" id="KW-0808">Transferase</keyword>
<dbReference type="KEGG" id="das:Daes_2061"/>
<evidence type="ECO:0000256" key="6">
    <source>
        <dbReference type="ARBA" id="ARBA00022898"/>
    </source>
</evidence>
<dbReference type="Pfam" id="PF00155">
    <property type="entry name" value="Aminotran_1_2"/>
    <property type="match status" value="1"/>
</dbReference>
<evidence type="ECO:0000259" key="7">
    <source>
        <dbReference type="Pfam" id="PF00155"/>
    </source>
</evidence>
<dbReference type="InterPro" id="IPR050859">
    <property type="entry name" value="Class-I_PLP-dep_aminotransf"/>
</dbReference>
<feature type="domain" description="Aminotransferase class I/classII large" evidence="7">
    <location>
        <begin position="43"/>
        <end position="383"/>
    </location>
</feature>
<dbReference type="GO" id="GO:1901605">
    <property type="term" value="P:alpha-amino acid metabolic process"/>
    <property type="evidence" value="ECO:0007669"/>
    <property type="project" value="TreeGrafter"/>
</dbReference>
<accession>E6VRN1</accession>
<keyword evidence="6" id="KW-0663">Pyridoxal phosphate</keyword>
<dbReference type="RefSeq" id="WP_013514980.1">
    <property type="nucleotide sequence ID" value="NC_014844.1"/>
</dbReference>
<evidence type="ECO:0000313" key="8">
    <source>
        <dbReference type="EMBL" id="ADU63068.1"/>
    </source>
</evidence>
<reference evidence="8 9" key="2">
    <citation type="journal article" date="2014" name="Genome Announc.">
        <title>Complete Genome Sequence of the Subsurface, Mesophilic Sulfate-Reducing Bacterium Desulfovibrio aespoeensis Aspo-2.</title>
        <authorList>
            <person name="Pedersen K."/>
            <person name="Bengtsson A."/>
            <person name="Edlund J."/>
            <person name="Rabe L."/>
            <person name="Hazen T."/>
            <person name="Chakraborty R."/>
            <person name="Goodwin L."/>
            <person name="Shapiro N."/>
        </authorList>
    </citation>
    <scope>NUCLEOTIDE SEQUENCE [LARGE SCALE GENOMIC DNA]</scope>
    <source>
        <strain evidence="9">ATCC 700646 / DSM 10631 / Aspo-2</strain>
    </source>
</reference>
<dbReference type="EMBL" id="CP002431">
    <property type="protein sequence ID" value="ADU63068.1"/>
    <property type="molecule type" value="Genomic_DNA"/>
</dbReference>
<dbReference type="FunFam" id="3.40.640.10:FF:000053">
    <property type="entry name" value="Aminotransferase, class I"/>
    <property type="match status" value="1"/>
</dbReference>
<keyword evidence="9" id="KW-1185">Reference proteome</keyword>
<comment type="similarity">
    <text evidence="2">Belongs to the class-I pyridoxal-phosphate-dependent aminotransferase family.</text>
</comment>
<dbReference type="Gene3D" id="3.90.1150.10">
    <property type="entry name" value="Aspartate Aminotransferase, domain 1"/>
    <property type="match status" value="1"/>
</dbReference>
<protein>
    <submittedName>
        <fullName evidence="8">Aminotransferase class I and II</fullName>
    </submittedName>
</protein>
<comment type="subunit">
    <text evidence="3">Homodimer.</text>
</comment>
<evidence type="ECO:0000256" key="5">
    <source>
        <dbReference type="ARBA" id="ARBA00022679"/>
    </source>
</evidence>
<dbReference type="SUPFAM" id="SSF53383">
    <property type="entry name" value="PLP-dependent transferases"/>
    <property type="match status" value="1"/>
</dbReference>
<reference evidence="9" key="1">
    <citation type="submission" date="2010-12" db="EMBL/GenBank/DDBJ databases">
        <title>Complete sequence of Desulfovibrio aespoeensis Aspo-2.</title>
        <authorList>
            <consortium name="US DOE Joint Genome Institute"/>
            <person name="Lucas S."/>
            <person name="Copeland A."/>
            <person name="Lapidus A."/>
            <person name="Cheng J.-F."/>
            <person name="Goodwin L."/>
            <person name="Pitluck S."/>
            <person name="Chertkov O."/>
            <person name="Misra M."/>
            <person name="Detter J.C."/>
            <person name="Han C."/>
            <person name="Tapia R."/>
            <person name="Land M."/>
            <person name="Hauser L."/>
            <person name="Kyrpides N."/>
            <person name="Ivanova N."/>
            <person name="Ovchinnikova G."/>
            <person name="Pedersen K."/>
            <person name="Jagevall S."/>
            <person name="Hazen T."/>
            <person name="Woyke T."/>
        </authorList>
    </citation>
    <scope>NUCLEOTIDE SEQUENCE [LARGE SCALE GENOMIC DNA]</scope>
    <source>
        <strain evidence="9">ATCC 700646 / DSM 10631 / Aspo-2</strain>
    </source>
</reference>
<evidence type="ECO:0000256" key="3">
    <source>
        <dbReference type="ARBA" id="ARBA00011738"/>
    </source>
</evidence>
<dbReference type="STRING" id="643562.Daes_2061"/>
<dbReference type="Gene3D" id="3.40.640.10">
    <property type="entry name" value="Type I PLP-dependent aspartate aminotransferase-like (Major domain)"/>
    <property type="match status" value="1"/>
</dbReference>
<dbReference type="HOGENOM" id="CLU_017584_0_6_7"/>
<dbReference type="OrthoDB" id="9808770at2"/>
<dbReference type="PANTHER" id="PTHR42790:SF19">
    <property type="entry name" value="KYNURENINE_ALPHA-AMINOADIPATE AMINOTRANSFERASE, MITOCHONDRIAL"/>
    <property type="match status" value="1"/>
</dbReference>
<dbReference type="AlphaFoldDB" id="E6VRN1"/>
<organism evidence="8 9">
    <name type="scientific">Pseudodesulfovibrio aespoeensis (strain ATCC 700646 / DSM 10631 / Aspo-2)</name>
    <name type="common">Desulfovibrio aespoeensis</name>
    <dbReference type="NCBI Taxonomy" id="643562"/>
    <lineage>
        <taxon>Bacteria</taxon>
        <taxon>Pseudomonadati</taxon>
        <taxon>Thermodesulfobacteriota</taxon>
        <taxon>Desulfovibrionia</taxon>
        <taxon>Desulfovibrionales</taxon>
        <taxon>Desulfovibrionaceae</taxon>
    </lineage>
</organism>
<dbReference type="eggNOG" id="COG1167">
    <property type="taxonomic scope" value="Bacteria"/>
</dbReference>
<dbReference type="InterPro" id="IPR015422">
    <property type="entry name" value="PyrdxlP-dep_Trfase_small"/>
</dbReference>
<evidence type="ECO:0000313" key="9">
    <source>
        <dbReference type="Proteomes" id="UP000002191"/>
    </source>
</evidence>
<comment type="cofactor">
    <cofactor evidence="1">
        <name>pyridoxal 5'-phosphate</name>
        <dbReference type="ChEBI" id="CHEBI:597326"/>
    </cofactor>
</comment>